<dbReference type="GO" id="GO:0008168">
    <property type="term" value="F:methyltransferase activity"/>
    <property type="evidence" value="ECO:0007669"/>
    <property type="project" value="UniProtKB-KW"/>
</dbReference>
<keyword evidence="3" id="KW-0949">S-adenosyl-L-methionine</keyword>
<sequence length="210" mass="23826">MQGVFASALSVIAAMAVWWRLIHLFFPLAILVMLQWQLPAWIYLLAFCFTLAFFWSTYRTQVPFYPSLPVTWRKVKELIPEDKSVKVLDIGSGMGGLVMYLARECPLSKCVGIELAPLPWLISVLLSTLKKSPATFKYGDYQAVNLSEYDIVFAYLSPAAMPDLWLKAEQEMQAGSLLISYEFEIPGVLPKFQIQDRLDADAASIFVWEL</sequence>
<dbReference type="InterPro" id="IPR029063">
    <property type="entry name" value="SAM-dependent_MTases_sf"/>
</dbReference>
<keyword evidence="1 5" id="KW-0489">Methyltransferase</keyword>
<evidence type="ECO:0000313" key="6">
    <source>
        <dbReference type="Proteomes" id="UP001617669"/>
    </source>
</evidence>
<keyword evidence="2" id="KW-0808">Transferase</keyword>
<proteinExistence type="predicted"/>
<feature type="transmembrane region" description="Helical" evidence="4">
    <location>
        <begin position="12"/>
        <end position="34"/>
    </location>
</feature>
<keyword evidence="4" id="KW-1133">Transmembrane helix</keyword>
<feature type="transmembrane region" description="Helical" evidence="4">
    <location>
        <begin position="40"/>
        <end position="58"/>
    </location>
</feature>
<evidence type="ECO:0000256" key="4">
    <source>
        <dbReference type="SAM" id="Phobius"/>
    </source>
</evidence>
<dbReference type="Proteomes" id="UP001617669">
    <property type="component" value="Unassembled WGS sequence"/>
</dbReference>
<evidence type="ECO:0000256" key="3">
    <source>
        <dbReference type="ARBA" id="ARBA00022691"/>
    </source>
</evidence>
<accession>A0ABW8GKS4</accession>
<dbReference type="PANTHER" id="PTHR13610">
    <property type="entry name" value="METHYLTRANSFERASE DOMAIN-CONTAINING PROTEIN"/>
    <property type="match status" value="1"/>
</dbReference>
<reference evidence="5 6" key="1">
    <citation type="submission" date="2024-11" db="EMBL/GenBank/DDBJ databases">
        <authorList>
            <person name="Kaparullina E.N."/>
            <person name="Delegan Y.A."/>
            <person name="Doronina N.V."/>
        </authorList>
    </citation>
    <scope>NUCLEOTIDE SEQUENCE [LARGE SCALE GENOMIC DNA]</scope>
    <source>
        <strain evidence="5 6">7sh_L</strain>
    </source>
</reference>
<dbReference type="RefSeq" id="WP_400880323.1">
    <property type="nucleotide sequence ID" value="NZ_JBIWXY010000001.1"/>
</dbReference>
<protein>
    <submittedName>
        <fullName evidence="5">Class I SAM-dependent methyltransferase</fullName>
    </submittedName>
</protein>
<name>A0ABW8GKS4_9PROT</name>
<keyword evidence="4" id="KW-0472">Membrane</keyword>
<dbReference type="EMBL" id="JBIWXY010000001">
    <property type="protein sequence ID" value="MFJ5445677.1"/>
    <property type="molecule type" value="Genomic_DNA"/>
</dbReference>
<evidence type="ECO:0000313" key="5">
    <source>
        <dbReference type="EMBL" id="MFJ5445677.1"/>
    </source>
</evidence>
<keyword evidence="6" id="KW-1185">Reference proteome</keyword>
<gene>
    <name evidence="5" type="ORF">ACIKP9_05500</name>
</gene>
<keyword evidence="4" id="KW-0812">Transmembrane</keyword>
<evidence type="ECO:0000256" key="1">
    <source>
        <dbReference type="ARBA" id="ARBA00022603"/>
    </source>
</evidence>
<dbReference type="Gene3D" id="3.40.50.150">
    <property type="entry name" value="Vaccinia Virus protein VP39"/>
    <property type="match status" value="1"/>
</dbReference>
<dbReference type="SUPFAM" id="SSF53335">
    <property type="entry name" value="S-adenosyl-L-methionine-dependent methyltransferases"/>
    <property type="match status" value="1"/>
</dbReference>
<evidence type="ECO:0000256" key="2">
    <source>
        <dbReference type="ARBA" id="ARBA00022679"/>
    </source>
</evidence>
<dbReference type="GO" id="GO:0032259">
    <property type="term" value="P:methylation"/>
    <property type="evidence" value="ECO:0007669"/>
    <property type="project" value="UniProtKB-KW"/>
</dbReference>
<dbReference type="PANTHER" id="PTHR13610:SF9">
    <property type="entry name" value="FI06469P"/>
    <property type="match status" value="1"/>
</dbReference>
<comment type="caution">
    <text evidence="5">The sequence shown here is derived from an EMBL/GenBank/DDBJ whole genome shotgun (WGS) entry which is preliminary data.</text>
</comment>
<dbReference type="InterPro" id="IPR026170">
    <property type="entry name" value="FAM173A/B"/>
</dbReference>
<organism evidence="5 6">
    <name type="scientific">Methylobacillus methanolivorans</name>
    <dbReference type="NCBI Taxonomy" id="1848927"/>
    <lineage>
        <taxon>Bacteria</taxon>
        <taxon>Pseudomonadati</taxon>
        <taxon>Pseudomonadota</taxon>
        <taxon>Betaproteobacteria</taxon>
        <taxon>Nitrosomonadales</taxon>
        <taxon>Methylophilaceae</taxon>
        <taxon>Methylobacillus</taxon>
    </lineage>
</organism>